<feature type="transmembrane region" description="Helical" evidence="1">
    <location>
        <begin position="63"/>
        <end position="82"/>
    </location>
</feature>
<keyword evidence="1" id="KW-0812">Transmembrane</keyword>
<reference evidence="2 3" key="1">
    <citation type="journal article" date="2015" name="Nature">
        <title>rRNA introns, odd ribosomes, and small enigmatic genomes across a large radiation of phyla.</title>
        <authorList>
            <person name="Brown C.T."/>
            <person name="Hug L.A."/>
            <person name="Thomas B.C."/>
            <person name="Sharon I."/>
            <person name="Castelle C.J."/>
            <person name="Singh A."/>
            <person name="Wilkins M.J."/>
            <person name="Williams K.H."/>
            <person name="Banfield J.F."/>
        </authorList>
    </citation>
    <scope>NUCLEOTIDE SEQUENCE [LARGE SCALE GENOMIC DNA]</scope>
</reference>
<sequence length="164" mass="17609">MNDQELGVIFSNLVKLEKESFQNLKINRRLGVSAALSAATIVATLVAAVGLSRGDLSGLSSTLIVVSLVALAGTILFALYILNGFAITEQTMADGAREEIKRIQDDLPGFKKKTLIDARIEIENAINPSIDKQSRTGKGAFRWFVLSILATVVMTVATCISLVI</sequence>
<feature type="transmembrane region" description="Helical" evidence="1">
    <location>
        <begin position="30"/>
        <end position="51"/>
    </location>
</feature>
<accession>A0A0G2A423</accession>
<dbReference type="EMBL" id="LCRB01000002">
    <property type="protein sequence ID" value="KKW26979.1"/>
    <property type="molecule type" value="Genomic_DNA"/>
</dbReference>
<organism evidence="2 3">
    <name type="scientific">candidate division Kazan bacterium GW2011_GWB1_52_7</name>
    <dbReference type="NCBI Taxonomy" id="1620414"/>
    <lineage>
        <taxon>Bacteria</taxon>
        <taxon>Bacteria division Kazan-3B-28</taxon>
    </lineage>
</organism>
<evidence type="ECO:0000256" key="1">
    <source>
        <dbReference type="SAM" id="Phobius"/>
    </source>
</evidence>
<dbReference type="AlphaFoldDB" id="A0A0G2A423"/>
<dbReference type="Proteomes" id="UP000034913">
    <property type="component" value="Unassembled WGS sequence"/>
</dbReference>
<protein>
    <submittedName>
        <fullName evidence="2">Uncharacterized protein</fullName>
    </submittedName>
</protein>
<evidence type="ECO:0000313" key="3">
    <source>
        <dbReference type="Proteomes" id="UP000034913"/>
    </source>
</evidence>
<comment type="caution">
    <text evidence="2">The sequence shown here is derived from an EMBL/GenBank/DDBJ whole genome shotgun (WGS) entry which is preliminary data.</text>
</comment>
<proteinExistence type="predicted"/>
<name>A0A0G2A423_UNCK3</name>
<feature type="transmembrane region" description="Helical" evidence="1">
    <location>
        <begin position="140"/>
        <end position="163"/>
    </location>
</feature>
<keyword evidence="1" id="KW-1133">Transmembrane helix</keyword>
<keyword evidence="1" id="KW-0472">Membrane</keyword>
<gene>
    <name evidence="2" type="ORF">VF00_C0002G0306</name>
</gene>
<evidence type="ECO:0000313" key="2">
    <source>
        <dbReference type="EMBL" id="KKW26979.1"/>
    </source>
</evidence>